<dbReference type="EMBL" id="CAVMJV010000127">
    <property type="protein sequence ID" value="CAK5107943.1"/>
    <property type="molecule type" value="Genomic_DNA"/>
</dbReference>
<accession>A0ACB1AVT7</accession>
<evidence type="ECO:0000313" key="2">
    <source>
        <dbReference type="Proteomes" id="UP001497535"/>
    </source>
</evidence>
<comment type="caution">
    <text evidence="1">The sequence shown here is derived from an EMBL/GenBank/DDBJ whole genome shotgun (WGS) entry which is preliminary data.</text>
</comment>
<name>A0ACB1AVT7_MELEN</name>
<protein>
    <submittedName>
        <fullName evidence="1">Uncharacterized protein</fullName>
    </submittedName>
</protein>
<proteinExistence type="predicted"/>
<reference evidence="1" key="1">
    <citation type="submission" date="2023-11" db="EMBL/GenBank/DDBJ databases">
        <authorList>
            <person name="Poullet M."/>
        </authorList>
    </citation>
    <scope>NUCLEOTIDE SEQUENCE</scope>
    <source>
        <strain evidence="1">E1834</strain>
    </source>
</reference>
<organism evidence="1 2">
    <name type="scientific">Meloidogyne enterolobii</name>
    <name type="common">Root-knot nematode worm</name>
    <name type="synonym">Meloidogyne mayaguensis</name>
    <dbReference type="NCBI Taxonomy" id="390850"/>
    <lineage>
        <taxon>Eukaryota</taxon>
        <taxon>Metazoa</taxon>
        <taxon>Ecdysozoa</taxon>
        <taxon>Nematoda</taxon>
        <taxon>Chromadorea</taxon>
        <taxon>Rhabditida</taxon>
        <taxon>Tylenchina</taxon>
        <taxon>Tylenchomorpha</taxon>
        <taxon>Tylenchoidea</taxon>
        <taxon>Meloidogynidae</taxon>
        <taxon>Meloidogyninae</taxon>
        <taxon>Meloidogyne</taxon>
    </lineage>
</organism>
<sequence length="72" mass="8551">MDEADHMSDMGFELEVMKMVNNLRHEKQAVLFSADFPKTMEALARMFWKTYGNCKYKIIPHYKIPNNRHTSI</sequence>
<evidence type="ECO:0000313" key="1">
    <source>
        <dbReference type="EMBL" id="CAK5107943.1"/>
    </source>
</evidence>
<dbReference type="Proteomes" id="UP001497535">
    <property type="component" value="Unassembled WGS sequence"/>
</dbReference>
<gene>
    <name evidence="1" type="ORF">MENTE1834_LOCUS43826</name>
</gene>
<keyword evidence="2" id="KW-1185">Reference proteome</keyword>